<evidence type="ECO:0000313" key="1">
    <source>
        <dbReference type="EMBL" id="TDO15330.1"/>
    </source>
</evidence>
<dbReference type="OrthoDB" id="9778918at2"/>
<evidence type="ECO:0000313" key="2">
    <source>
        <dbReference type="Proteomes" id="UP000295150"/>
    </source>
</evidence>
<comment type="caution">
    <text evidence="1">The sequence shown here is derived from an EMBL/GenBank/DDBJ whole genome shotgun (WGS) entry which is preliminary data.</text>
</comment>
<dbReference type="NCBIfam" id="TIGR01863">
    <property type="entry name" value="cas_Csd1"/>
    <property type="match status" value="1"/>
</dbReference>
<name>A0A4R6I0C7_9GAMM</name>
<dbReference type="CDD" id="cd09757">
    <property type="entry name" value="Cas8c_I-C"/>
    <property type="match status" value="1"/>
</dbReference>
<gene>
    <name evidence="1" type="ORF">DFO68_102162</name>
</gene>
<organism evidence="1 2">
    <name type="scientific">Halomonas ventosae</name>
    <dbReference type="NCBI Taxonomy" id="229007"/>
    <lineage>
        <taxon>Bacteria</taxon>
        <taxon>Pseudomonadati</taxon>
        <taxon>Pseudomonadota</taxon>
        <taxon>Gammaproteobacteria</taxon>
        <taxon>Oceanospirillales</taxon>
        <taxon>Halomonadaceae</taxon>
        <taxon>Halomonas</taxon>
    </lineage>
</organism>
<dbReference type="RefSeq" id="WP_133481786.1">
    <property type="nucleotide sequence ID" value="NZ_SNWH01000002.1"/>
</dbReference>
<sequence length="600" mass="66052">MILSALNDYYRRLAAQDKVPASGFSSEKISYALVFSGDGTPLQIDDLRDTSGKKPRPRTLQVPYDKRKTSGLHAYPLWDKTSYVFGVTAGEGKKLAQEHAFFKQRQCELFGESNAPELRAFLKLLDKWHPGMLPKLAGYSEEVLDANFVFRLEGEHQYLHESKAAVKIWTSALDDNDGNVGQCLITGENAYLGTDHPPIKGVNGAQSSGASLISFNADAYSSYGFKEQKNASISKAGIFNYSTALNYLLRRDNDNHQRLQIGDATVVFWAEASDAAHAEAAEGFFAMLNEPPSDEQEAAKLGSLLGQVAQGRPLAELDPRLESGTRFFVLGLAPNAARLSVRFWCADTLDRLARHYVQHHRDLQLEPTPWKGIAPGSWWLALQTAPMHGGQKPKADDVSPQLAGELMRSILTGSRYPQSLLSNLVMRFRSDGHITGARIALCKAVLARAARLAAHSNSHPQEVPVSLDRHSTHPGYLLGRLFAELENAQRGALGDQINATIRDRYYGAASATPASVFPMLLRNAQNHLSNMRKKDKGGLAHTIEKEIGAIIDGLGDTFPKHLKIEDQGRFAIGYYHQSQVRYAKRDSTPTEEASAQGENA</sequence>
<dbReference type="InterPro" id="IPR010144">
    <property type="entry name" value="CRISPR-assoc_prot_Csd1-typ"/>
</dbReference>
<dbReference type="EMBL" id="SNWH01000002">
    <property type="protein sequence ID" value="TDO15330.1"/>
    <property type="molecule type" value="Genomic_DNA"/>
</dbReference>
<proteinExistence type="predicted"/>
<dbReference type="Proteomes" id="UP000295150">
    <property type="component" value="Unassembled WGS sequence"/>
</dbReference>
<dbReference type="AlphaFoldDB" id="A0A4R6I0C7"/>
<dbReference type="Pfam" id="PF09709">
    <property type="entry name" value="Cas_Csd1"/>
    <property type="match status" value="1"/>
</dbReference>
<accession>A0A4R6I0C7</accession>
<protein>
    <submittedName>
        <fullName evidence="1">CRISPR-associated Csd1 family protein</fullName>
    </submittedName>
</protein>
<reference evidence="1 2" key="1">
    <citation type="submission" date="2019-03" db="EMBL/GenBank/DDBJ databases">
        <title>Freshwater and sediment microbial communities from various areas in North America, analyzing microbe dynamics in response to fracking.</title>
        <authorList>
            <person name="Lamendella R."/>
        </authorList>
    </citation>
    <scope>NUCLEOTIDE SEQUENCE [LARGE SCALE GENOMIC DNA]</scope>
    <source>
        <strain evidence="1 2">1_TX</strain>
    </source>
</reference>
<keyword evidence="2" id="KW-1185">Reference proteome</keyword>